<dbReference type="InterPro" id="IPR050263">
    <property type="entry name" value="Bact_Fimbrial_Adh_Pro"/>
</dbReference>
<dbReference type="SUPFAM" id="SSF49401">
    <property type="entry name" value="Bacterial adhesins"/>
    <property type="match status" value="1"/>
</dbReference>
<gene>
    <name evidence="7" type="ORF">HV056_09945</name>
</gene>
<dbReference type="PANTHER" id="PTHR33420:SF12">
    <property type="entry name" value="FIMBRIN-LIKE PROTEIN FIMI-RELATED"/>
    <property type="match status" value="1"/>
</dbReference>
<dbReference type="Proteomes" id="UP000533461">
    <property type="component" value="Unassembled WGS sequence"/>
</dbReference>
<dbReference type="Gene3D" id="2.60.40.1090">
    <property type="entry name" value="Fimbrial-type adhesion domain"/>
    <property type="match status" value="1"/>
</dbReference>
<evidence type="ECO:0000313" key="7">
    <source>
        <dbReference type="EMBL" id="MBA8076877.1"/>
    </source>
</evidence>
<keyword evidence="3" id="KW-0732">Signal</keyword>
<dbReference type="Pfam" id="PF00419">
    <property type="entry name" value="Fimbrial"/>
    <property type="match status" value="1"/>
</dbReference>
<comment type="caution">
    <text evidence="7">The sequence shown here is derived from an EMBL/GenBank/DDBJ whole genome shotgun (WGS) entry which is preliminary data.</text>
</comment>
<sequence>MSIYLKSLALLLIMMSTYSYGCSAYVASSPNETIKFNPTITVQRDTPVGSVITSAKGTLTGDPHYFLSNGCSVYVVMLYNGAQASGVDNVYKTNVPGVGIRIRLNSWNHGGAYAAPSPGGFVFTASEPGGFGFSEANAELIKTENITSGVLLTGEAVKYEAADNENTDANSHVTWSIVSSSTINQVACSIVSGESLAFPIGDVMAGQFIAPGTVSKEARTVNLGLDCDAGANVNITLNGVQSNETSDSSVLSLTTDGGQEGIAEGVGVQLLYNNEPLKLNSRIVLKQSQGGQESFPITARYIQTKDKVKPGIANATAVLNLTYQ</sequence>
<reference evidence="7 8" key="1">
    <citation type="submission" date="2020-06" db="EMBL/GenBank/DDBJ databases">
        <title>REHAB project genomes.</title>
        <authorList>
            <person name="Shaw L.P."/>
        </authorList>
    </citation>
    <scope>NUCLEOTIDE SEQUENCE [LARGE SCALE GENOMIC DNA]</scope>
    <source>
        <strain evidence="7 8">RHBSTW-00074</strain>
    </source>
</reference>
<dbReference type="AlphaFoldDB" id="A0A7W3HEK5"/>
<protein>
    <submittedName>
        <fullName evidence="7">Fimbrial protein</fullName>
    </submittedName>
</protein>
<dbReference type="PANTHER" id="PTHR33420">
    <property type="entry name" value="FIMBRIAL SUBUNIT ELFA-RELATED"/>
    <property type="match status" value="1"/>
</dbReference>
<dbReference type="Pfam" id="PF22003">
    <property type="entry name" value="MrkDrd"/>
    <property type="match status" value="1"/>
</dbReference>
<accession>A0A7W3HEK5</accession>
<feature type="domain" description="MrkD-like receptor binding" evidence="6">
    <location>
        <begin position="40"/>
        <end position="165"/>
    </location>
</feature>
<comment type="subcellular location">
    <subcellularLocation>
        <location evidence="1">Fimbrium</location>
    </subcellularLocation>
</comment>
<evidence type="ECO:0000256" key="3">
    <source>
        <dbReference type="ARBA" id="ARBA00022729"/>
    </source>
</evidence>
<dbReference type="EMBL" id="JABXRP010000001">
    <property type="protein sequence ID" value="MBA8076877.1"/>
    <property type="molecule type" value="Genomic_DNA"/>
</dbReference>
<evidence type="ECO:0000256" key="4">
    <source>
        <dbReference type="ARBA" id="ARBA00023263"/>
    </source>
</evidence>
<dbReference type="InterPro" id="IPR054160">
    <property type="entry name" value="MrkD_recept-bd"/>
</dbReference>
<comment type="similarity">
    <text evidence="2">Belongs to the fimbrial protein family.</text>
</comment>
<dbReference type="InterPro" id="IPR000259">
    <property type="entry name" value="Adhesion_dom_fimbrial"/>
</dbReference>
<name>A0A7W3HEK5_ENTAS</name>
<dbReference type="InterPro" id="IPR008966">
    <property type="entry name" value="Adhesion_dom_sf"/>
</dbReference>
<dbReference type="GO" id="GO:0043709">
    <property type="term" value="P:cell adhesion involved in single-species biofilm formation"/>
    <property type="evidence" value="ECO:0007669"/>
    <property type="project" value="TreeGrafter"/>
</dbReference>
<evidence type="ECO:0000256" key="2">
    <source>
        <dbReference type="ARBA" id="ARBA00006671"/>
    </source>
</evidence>
<feature type="domain" description="Fimbrial-type adhesion" evidence="5">
    <location>
        <begin position="180"/>
        <end position="324"/>
    </location>
</feature>
<evidence type="ECO:0000256" key="1">
    <source>
        <dbReference type="ARBA" id="ARBA00004561"/>
    </source>
</evidence>
<dbReference type="GO" id="GO:0009289">
    <property type="term" value="C:pilus"/>
    <property type="evidence" value="ECO:0007669"/>
    <property type="project" value="UniProtKB-SubCell"/>
</dbReference>
<proteinExistence type="inferred from homology"/>
<dbReference type="InterPro" id="IPR036937">
    <property type="entry name" value="Adhesion_dom_fimbrial_sf"/>
</dbReference>
<dbReference type="RefSeq" id="WP_182383141.1">
    <property type="nucleotide sequence ID" value="NZ_AP026886.1"/>
</dbReference>
<evidence type="ECO:0000313" key="8">
    <source>
        <dbReference type="Proteomes" id="UP000533461"/>
    </source>
</evidence>
<evidence type="ECO:0000259" key="5">
    <source>
        <dbReference type="Pfam" id="PF00419"/>
    </source>
</evidence>
<evidence type="ECO:0000259" key="6">
    <source>
        <dbReference type="Pfam" id="PF22003"/>
    </source>
</evidence>
<keyword evidence="4" id="KW-0281">Fimbrium</keyword>
<organism evidence="7 8">
    <name type="scientific">Enterobacter asburiae</name>
    <dbReference type="NCBI Taxonomy" id="61645"/>
    <lineage>
        <taxon>Bacteria</taxon>
        <taxon>Pseudomonadati</taxon>
        <taxon>Pseudomonadota</taxon>
        <taxon>Gammaproteobacteria</taxon>
        <taxon>Enterobacterales</taxon>
        <taxon>Enterobacteriaceae</taxon>
        <taxon>Enterobacter</taxon>
        <taxon>Enterobacter cloacae complex</taxon>
    </lineage>
</organism>
<dbReference type="Gene3D" id="2.60.40.3310">
    <property type="match status" value="1"/>
</dbReference>